<dbReference type="PRINTS" id="PR00171">
    <property type="entry name" value="SUGRTRNSPORT"/>
</dbReference>
<dbReference type="EMBL" id="QGDH01000033">
    <property type="protein sequence ID" value="RAR13560.1"/>
    <property type="molecule type" value="Genomic_DNA"/>
</dbReference>
<evidence type="ECO:0000256" key="2">
    <source>
        <dbReference type="ARBA" id="ARBA00010992"/>
    </source>
</evidence>
<keyword evidence="6 8" id="KW-0472">Membrane</keyword>
<keyword evidence="5 8" id="KW-1133">Transmembrane helix</keyword>
<dbReference type="PANTHER" id="PTHR48022">
    <property type="entry name" value="PLASTIDIC GLUCOSE TRANSPORTER 4"/>
    <property type="match status" value="1"/>
</dbReference>
<protein>
    <submittedName>
        <fullName evidence="10">General substrate transporter</fullName>
    </submittedName>
</protein>
<feature type="transmembrane region" description="Helical" evidence="8">
    <location>
        <begin position="539"/>
        <end position="557"/>
    </location>
</feature>
<dbReference type="PROSITE" id="PS00216">
    <property type="entry name" value="SUGAR_TRANSPORT_1"/>
    <property type="match status" value="1"/>
</dbReference>
<dbReference type="Proteomes" id="UP000249619">
    <property type="component" value="Unassembled WGS sequence"/>
</dbReference>
<feature type="transmembrane region" description="Helical" evidence="8">
    <location>
        <begin position="508"/>
        <end position="527"/>
    </location>
</feature>
<feature type="region of interest" description="Disordered" evidence="7">
    <location>
        <begin position="1"/>
        <end position="39"/>
    </location>
</feature>
<name>A0A364N8G9_STELY</name>
<comment type="similarity">
    <text evidence="2">Belongs to the major facilitator superfamily. Sugar transporter (TC 2.A.1.1) family.</text>
</comment>
<dbReference type="InterPro" id="IPR003663">
    <property type="entry name" value="Sugar/inositol_transpt"/>
</dbReference>
<evidence type="ECO:0000256" key="4">
    <source>
        <dbReference type="ARBA" id="ARBA00022692"/>
    </source>
</evidence>
<dbReference type="Pfam" id="PF21762">
    <property type="entry name" value="DEDDh_C"/>
    <property type="match status" value="1"/>
</dbReference>
<proteinExistence type="inferred from homology"/>
<dbReference type="InterPro" id="IPR005829">
    <property type="entry name" value="Sugar_transporter_CS"/>
</dbReference>
<feature type="compositionally biased region" description="Polar residues" evidence="7">
    <location>
        <begin position="23"/>
        <end position="34"/>
    </location>
</feature>
<dbReference type="PANTHER" id="PTHR48022:SF68">
    <property type="entry name" value="MAJOR FACILITATOR SUPERFAMILY (MFS) PROFILE DOMAIN-CONTAINING PROTEIN-RELATED"/>
    <property type="match status" value="1"/>
</dbReference>
<feature type="compositionally biased region" description="Basic and acidic residues" evidence="7">
    <location>
        <begin position="1"/>
        <end position="19"/>
    </location>
</feature>
<gene>
    <name evidence="10" type="ORF">DDE83_003017</name>
</gene>
<dbReference type="InterPro" id="IPR036318">
    <property type="entry name" value="FAD-bd_PCMH-like_sf"/>
</dbReference>
<dbReference type="NCBIfam" id="TIGR00879">
    <property type="entry name" value="SP"/>
    <property type="match status" value="1"/>
</dbReference>
<dbReference type="GO" id="GO:0005351">
    <property type="term" value="F:carbohydrate:proton symporter activity"/>
    <property type="evidence" value="ECO:0007669"/>
    <property type="project" value="TreeGrafter"/>
</dbReference>
<comment type="caution">
    <text evidence="10">The sequence shown here is derived from an EMBL/GenBank/DDBJ whole genome shotgun (WGS) entry which is preliminary data.</text>
</comment>
<feature type="transmembrane region" description="Helical" evidence="8">
    <location>
        <begin position="975"/>
        <end position="993"/>
    </location>
</feature>
<feature type="transmembrane region" description="Helical" evidence="8">
    <location>
        <begin position="72"/>
        <end position="90"/>
    </location>
</feature>
<evidence type="ECO:0000259" key="9">
    <source>
        <dbReference type="PROSITE" id="PS50850"/>
    </source>
</evidence>
<evidence type="ECO:0000256" key="6">
    <source>
        <dbReference type="ARBA" id="ARBA00023136"/>
    </source>
</evidence>
<evidence type="ECO:0000256" key="3">
    <source>
        <dbReference type="ARBA" id="ARBA00022448"/>
    </source>
</evidence>
<evidence type="ECO:0000256" key="1">
    <source>
        <dbReference type="ARBA" id="ARBA00004141"/>
    </source>
</evidence>
<dbReference type="InterPro" id="IPR020846">
    <property type="entry name" value="MFS_dom"/>
</dbReference>
<keyword evidence="3" id="KW-0813">Transport</keyword>
<feature type="transmembrane region" description="Helical" evidence="8">
    <location>
        <begin position="433"/>
        <end position="451"/>
    </location>
</feature>
<feature type="transmembrane region" description="Helical" evidence="8">
    <location>
        <begin position="239"/>
        <end position="257"/>
    </location>
</feature>
<dbReference type="Pfam" id="PF00083">
    <property type="entry name" value="Sugar_tr"/>
    <property type="match status" value="1"/>
</dbReference>
<dbReference type="SUPFAM" id="SSF103473">
    <property type="entry name" value="MFS general substrate transporter"/>
    <property type="match status" value="1"/>
</dbReference>
<feature type="transmembrane region" description="Helical" evidence="8">
    <location>
        <begin position="947"/>
        <end position="969"/>
    </location>
</feature>
<feature type="transmembrane region" description="Helical" evidence="8">
    <location>
        <begin position="200"/>
        <end position="219"/>
    </location>
</feature>
<accession>A0A364N8G9</accession>
<keyword evidence="4 8" id="KW-0812">Transmembrane</keyword>
<evidence type="ECO:0000256" key="8">
    <source>
        <dbReference type="SAM" id="Phobius"/>
    </source>
</evidence>
<dbReference type="FunFam" id="1.20.1250.20:FF:000061">
    <property type="entry name" value="MFS sugar transporter"/>
    <property type="match status" value="1"/>
</dbReference>
<dbReference type="InterPro" id="IPR036259">
    <property type="entry name" value="MFS_trans_sf"/>
</dbReference>
<evidence type="ECO:0000256" key="5">
    <source>
        <dbReference type="ARBA" id="ARBA00022989"/>
    </source>
</evidence>
<evidence type="ECO:0000313" key="10">
    <source>
        <dbReference type="EMBL" id="RAR13560.1"/>
    </source>
</evidence>
<dbReference type="Gene3D" id="3.30.465.10">
    <property type="match status" value="1"/>
</dbReference>
<dbReference type="SUPFAM" id="SSF56176">
    <property type="entry name" value="FAD-binding/transporter-associated domain-like"/>
    <property type="match status" value="1"/>
</dbReference>
<evidence type="ECO:0000313" key="11">
    <source>
        <dbReference type="Proteomes" id="UP000249619"/>
    </source>
</evidence>
<dbReference type="GO" id="GO:0016020">
    <property type="term" value="C:membrane"/>
    <property type="evidence" value="ECO:0007669"/>
    <property type="project" value="UniProtKB-SubCell"/>
</dbReference>
<dbReference type="InterPro" id="IPR016169">
    <property type="entry name" value="FAD-bd_PCMH_sub2"/>
</dbReference>
<dbReference type="InterPro" id="IPR050360">
    <property type="entry name" value="MFS_Sugar_Transporters"/>
</dbReference>
<dbReference type="InterPro" id="IPR005828">
    <property type="entry name" value="MFS_sugar_transport-like"/>
</dbReference>
<evidence type="ECO:0000256" key="7">
    <source>
        <dbReference type="SAM" id="MobiDB-lite"/>
    </source>
</evidence>
<feature type="transmembrane region" description="Helical" evidence="8">
    <location>
        <begin position="142"/>
        <end position="163"/>
    </location>
</feature>
<organism evidence="10 11">
    <name type="scientific">Stemphylium lycopersici</name>
    <name type="common">Tomato gray leaf spot disease fungus</name>
    <name type="synonym">Thyrospora lycopersici</name>
    <dbReference type="NCBI Taxonomy" id="183478"/>
    <lineage>
        <taxon>Eukaryota</taxon>
        <taxon>Fungi</taxon>
        <taxon>Dikarya</taxon>
        <taxon>Ascomycota</taxon>
        <taxon>Pezizomycotina</taxon>
        <taxon>Dothideomycetes</taxon>
        <taxon>Pleosporomycetidae</taxon>
        <taxon>Pleosporales</taxon>
        <taxon>Pleosporineae</taxon>
        <taxon>Pleosporaceae</taxon>
        <taxon>Stemphylium</taxon>
    </lineage>
</organism>
<feature type="transmembrane region" description="Helical" evidence="8">
    <location>
        <begin position="471"/>
        <end position="496"/>
    </location>
</feature>
<dbReference type="PROSITE" id="PS50850">
    <property type="entry name" value="MFS"/>
    <property type="match status" value="1"/>
</dbReference>
<dbReference type="InterPro" id="IPR048519">
    <property type="entry name" value="Gfd2/YDR514C-like_C"/>
</dbReference>
<reference evidence="11" key="1">
    <citation type="submission" date="2018-05" db="EMBL/GenBank/DDBJ databases">
        <title>Draft genome sequence of Stemphylium lycopersici strain CIDEFI 213.</title>
        <authorList>
            <person name="Medina R."/>
            <person name="Franco M.E.E."/>
            <person name="Lucentini C.G."/>
            <person name="Saparrat M.C.N."/>
            <person name="Balatti P.A."/>
        </authorList>
    </citation>
    <scope>NUCLEOTIDE SEQUENCE [LARGE SCALE GENOMIC DNA]</scope>
    <source>
        <strain evidence="11">CIDEFI 213</strain>
    </source>
</reference>
<dbReference type="GO" id="GO:0050660">
    <property type="term" value="F:flavin adenine dinucleotide binding"/>
    <property type="evidence" value="ECO:0007669"/>
    <property type="project" value="InterPro"/>
</dbReference>
<dbReference type="Gene3D" id="1.20.1250.20">
    <property type="entry name" value="MFS general substrate transporter like domains"/>
    <property type="match status" value="1"/>
</dbReference>
<comment type="subcellular location">
    <subcellularLocation>
        <location evidence="1">Membrane</location>
        <topology evidence="1">Multi-pass membrane protein</topology>
    </subcellularLocation>
</comment>
<feature type="transmembrane region" description="Helical" evidence="8">
    <location>
        <begin position="277"/>
        <end position="296"/>
    </location>
</feature>
<sequence>MDSDKSIEKRSEHSPDTRIDNVNYHQSHASPQNSIEKEKAADRRTGILGAFSKLGNLPEWEVPGYGLLQGKALNNSIAWCSCLAFLMFGYDQGVLSGVLTLDDFQRHFPLMTPRERPNNLCWLDAPTNTIPDPNMCTGSPSILSAAVAVYQIGCFLGAVLILFYGEVWGRKSSSFWGSLVMIIGTVLQVVAGGTSGGNEGAYAVLCIGRVVGGIGNGMVTATIPTWQSECAKPEKRGRLIITSGAVIVAGVMISYWVTYGFYFLPSGESYSSVRWRFPIIFQSFFTILVMIGLLFLPDSPRWLVMRGRYTEARLLLARLAGADVNSDEVDTELTNIKDALEAQSKDGPFKMKELLHNGPSQNLRRTLLGVVSQFFQQISGINLITYYATYVFENSLGFGPDMSRLLSACNGTEYFLAGLIAIPLIERAGRRKLMLFGAIGQMASMAIMSGMTSTATENEFGAPVLEPRYGITAVVFMFGFNTFFAIGWLGMTWLYPAEITNLRIRIQANALSTCSNWLSNFLIVMITPPAFANLTYNTYTMFAVFNACLIPSVYFFFPEPKGRSLEELDVIFASAHQQGINPVKQAKEMPKLVGRELDVEIARYFGGDVEDARRRSSIARGGLRTLRDGLSAGPDHKVLHHYLQKQSSGLFSHAVLTTLHRKWSANPPWRLTEIGITTYDRASVNKSQPVMAGPHAEDLLRKVWCLHLVIRETVHLDSTPYVLDPFHFGTTVYVSQDEALSLLHEIWHQPMDSSNPQSGFLPVIYMFFGANDGISRTRKPAFDFDPTTVDTTVATLDAQIIPQQTKITRHADAALTYLLAQFKILCHHPDNSGNAAMYATIAAFLSALRLEFYSAIDNAAAKPGRTGQSSSKAAADVVQGLMNWPTPPPPGSVLQSGLPPTRSRSPSLLIESGRYPFNTHYPHLPNKAKMAGPLLNLTIFTKSTPHALRAICLAVFLPAFLVLLIQGIASHRVNPAIGILPLFFSSAYSGLLLANEKKCGCQASGLTGTPIHFLCDVLLGIGLLLCLVLLIHAYFAFSQLIEALQPGSFYPASCPQCQNGSFSCNALDLVHGSNKVSSSAPTKYWSHQQFNVEPYCTFTPATAFEVSTLVLLARLTQCPFALKSGGHAAFQASSIEGGIIVDTVHMSKLKLSADKKAVVGPDNRWKVASDVGVGGLTPGGGISHHTNEYGLACDNIASCELVTASGIILDVSEKTFSDLYWALRGGTAETDTKAAHFVAVAYNSGYKIAPTECEYFDPVDPSYSLAILEEYLFIPPMSDNTRNSTFFHVLFYMSWTDEVIYEITQDFMAASVEKAKELGVYNKYMYMPYSSPYKPVISGYEEVNVARLNRTAKKYDPMGVFQRLQPGYFKLDGAPPFGEVI</sequence>
<feature type="transmembrane region" description="Helical" evidence="8">
    <location>
        <begin position="1013"/>
        <end position="1037"/>
    </location>
</feature>
<keyword evidence="11" id="KW-1185">Reference proteome</keyword>
<feature type="domain" description="Major facilitator superfamily (MFS) profile" evidence="9">
    <location>
        <begin position="77"/>
        <end position="561"/>
    </location>
</feature>
<feature type="transmembrane region" description="Helical" evidence="8">
    <location>
        <begin position="175"/>
        <end position="194"/>
    </location>
</feature>